<proteinExistence type="predicted"/>
<accession>A0A9N9XP32</accession>
<reference evidence="3" key="1">
    <citation type="submission" date="2022-01" db="EMBL/GenBank/DDBJ databases">
        <authorList>
            <person name="King R."/>
        </authorList>
    </citation>
    <scope>NUCLEOTIDE SEQUENCE</scope>
</reference>
<evidence type="ECO:0000256" key="1">
    <source>
        <dbReference type="SAM" id="MobiDB-lite"/>
    </source>
</evidence>
<feature type="transmembrane region" description="Helical" evidence="2">
    <location>
        <begin position="54"/>
        <end position="74"/>
    </location>
</feature>
<evidence type="ECO:0000313" key="3">
    <source>
        <dbReference type="EMBL" id="CAG9858942.1"/>
    </source>
</evidence>
<dbReference type="PANTHER" id="PTHR33444:SF2">
    <property type="entry name" value="MARVEL DOMAIN-CONTAINING PROTEIN"/>
    <property type="match status" value="1"/>
</dbReference>
<evidence type="ECO:0000313" key="4">
    <source>
        <dbReference type="Proteomes" id="UP001153712"/>
    </source>
</evidence>
<sequence length="197" mass="22107">MPAENDVEGCKSTATTSAATPRPDAEKGENIKSLEGEGDVDEPLEKAKEKPPPGINASLVLLYAVFFTMFTTGWVNLNSCPLNRLIPIYLIVAGFVGALAKFLSKLENRIAFNISMALVIFHIAWHILGTYVVYKEYQPNYESTQGVYCNRTAYLLSFWILTVQYTILGLFIMCSLCYLLMRGDFKNNRIKDLDNLD</sequence>
<keyword evidence="4" id="KW-1185">Reference proteome</keyword>
<organism evidence="3 4">
    <name type="scientific">Phyllotreta striolata</name>
    <name type="common">Striped flea beetle</name>
    <name type="synonym">Crioceris striolata</name>
    <dbReference type="NCBI Taxonomy" id="444603"/>
    <lineage>
        <taxon>Eukaryota</taxon>
        <taxon>Metazoa</taxon>
        <taxon>Ecdysozoa</taxon>
        <taxon>Arthropoda</taxon>
        <taxon>Hexapoda</taxon>
        <taxon>Insecta</taxon>
        <taxon>Pterygota</taxon>
        <taxon>Neoptera</taxon>
        <taxon>Endopterygota</taxon>
        <taxon>Coleoptera</taxon>
        <taxon>Polyphaga</taxon>
        <taxon>Cucujiformia</taxon>
        <taxon>Chrysomeloidea</taxon>
        <taxon>Chrysomelidae</taxon>
        <taxon>Galerucinae</taxon>
        <taxon>Alticini</taxon>
        <taxon>Phyllotreta</taxon>
    </lineage>
</organism>
<dbReference type="OrthoDB" id="6157510at2759"/>
<feature type="compositionally biased region" description="Basic and acidic residues" evidence="1">
    <location>
        <begin position="23"/>
        <end position="35"/>
    </location>
</feature>
<dbReference type="Proteomes" id="UP001153712">
    <property type="component" value="Chromosome 2"/>
</dbReference>
<keyword evidence="2" id="KW-1133">Transmembrane helix</keyword>
<dbReference type="InterPro" id="IPR040350">
    <property type="entry name" value="TMEM272"/>
</dbReference>
<feature type="transmembrane region" description="Helical" evidence="2">
    <location>
        <begin position="110"/>
        <end position="134"/>
    </location>
</feature>
<keyword evidence="2" id="KW-0812">Transmembrane</keyword>
<feature type="transmembrane region" description="Helical" evidence="2">
    <location>
        <begin position="86"/>
        <end position="103"/>
    </location>
</feature>
<feature type="transmembrane region" description="Helical" evidence="2">
    <location>
        <begin position="154"/>
        <end position="181"/>
    </location>
</feature>
<protein>
    <submittedName>
        <fullName evidence="3">Uncharacterized protein</fullName>
    </submittedName>
</protein>
<keyword evidence="2" id="KW-0472">Membrane</keyword>
<dbReference type="EMBL" id="OU900095">
    <property type="protein sequence ID" value="CAG9858942.1"/>
    <property type="molecule type" value="Genomic_DNA"/>
</dbReference>
<gene>
    <name evidence="3" type="ORF">PHYEVI_LOCUS5329</name>
</gene>
<dbReference type="AlphaFoldDB" id="A0A9N9XP32"/>
<name>A0A9N9XP32_PHYSR</name>
<feature type="region of interest" description="Disordered" evidence="1">
    <location>
        <begin position="1"/>
        <end position="51"/>
    </location>
</feature>
<dbReference type="PANTHER" id="PTHR33444">
    <property type="entry name" value="SI:DKEY-19B23.12-RELATED"/>
    <property type="match status" value="1"/>
</dbReference>
<evidence type="ECO:0000256" key="2">
    <source>
        <dbReference type="SAM" id="Phobius"/>
    </source>
</evidence>